<evidence type="ECO:0000259" key="8">
    <source>
        <dbReference type="PROSITE" id="PS50145"/>
    </source>
</evidence>
<keyword evidence="1 4" id="KW-0479">Metal-binding</keyword>
<dbReference type="RefSeq" id="XP_007915165.1">
    <property type="nucleotide sequence ID" value="XM_007916974.1"/>
</dbReference>
<dbReference type="GO" id="GO:0008270">
    <property type="term" value="F:zinc ion binding"/>
    <property type="evidence" value="ECO:0007669"/>
    <property type="project" value="UniProtKB-KW"/>
</dbReference>
<dbReference type="HOGENOM" id="CLU_019709_1_0_1"/>
<dbReference type="InterPro" id="IPR017907">
    <property type="entry name" value="Znf_RING_CS"/>
</dbReference>
<keyword evidence="2 4" id="KW-0863">Zinc-finger</keyword>
<dbReference type="eggNOG" id="KOG0297">
    <property type="taxonomic scope" value="Eukaryota"/>
</dbReference>
<feature type="domain" description="RING-type" evidence="7">
    <location>
        <begin position="109"/>
        <end position="148"/>
    </location>
</feature>
<evidence type="ECO:0000256" key="4">
    <source>
        <dbReference type="PROSITE-ProRule" id="PRU00207"/>
    </source>
</evidence>
<dbReference type="SUPFAM" id="SSF57850">
    <property type="entry name" value="RING/U-box"/>
    <property type="match status" value="1"/>
</dbReference>
<gene>
    <name evidence="9" type="ORF">UCRPA7_4499</name>
</gene>
<evidence type="ECO:0000256" key="3">
    <source>
        <dbReference type="ARBA" id="ARBA00022833"/>
    </source>
</evidence>
<feature type="compositionally biased region" description="Polar residues" evidence="6">
    <location>
        <begin position="507"/>
        <end position="524"/>
    </location>
</feature>
<dbReference type="PANTHER" id="PTHR10131:SF94">
    <property type="entry name" value="TNF RECEPTOR-ASSOCIATED FACTOR 4"/>
    <property type="match status" value="1"/>
</dbReference>
<evidence type="ECO:0000256" key="1">
    <source>
        <dbReference type="ARBA" id="ARBA00022723"/>
    </source>
</evidence>
<feature type="region of interest" description="Disordered" evidence="6">
    <location>
        <begin position="389"/>
        <end position="410"/>
    </location>
</feature>
<dbReference type="SUPFAM" id="SSF49599">
    <property type="entry name" value="TRAF domain-like"/>
    <property type="match status" value="1"/>
</dbReference>
<evidence type="ECO:0000256" key="2">
    <source>
        <dbReference type="ARBA" id="ARBA00022771"/>
    </source>
</evidence>
<keyword evidence="5" id="KW-0175">Coiled coil</keyword>
<feature type="region of interest" description="Disordered" evidence="6">
    <location>
        <begin position="505"/>
        <end position="544"/>
    </location>
</feature>
<evidence type="ECO:0000313" key="10">
    <source>
        <dbReference type="Proteomes" id="UP000014074"/>
    </source>
</evidence>
<feature type="zinc finger region" description="TRAF-type" evidence="4">
    <location>
        <begin position="245"/>
        <end position="299"/>
    </location>
</feature>
<dbReference type="GeneID" id="19324955"/>
<dbReference type="InterPro" id="IPR001841">
    <property type="entry name" value="Znf_RING"/>
</dbReference>
<dbReference type="PROSITE" id="PS50145">
    <property type="entry name" value="ZF_TRAF"/>
    <property type="match status" value="1"/>
</dbReference>
<dbReference type="PANTHER" id="PTHR10131">
    <property type="entry name" value="TNF RECEPTOR ASSOCIATED FACTOR"/>
    <property type="match status" value="1"/>
</dbReference>
<dbReference type="PROSITE" id="PS00518">
    <property type="entry name" value="ZF_RING_1"/>
    <property type="match status" value="1"/>
</dbReference>
<dbReference type="InterPro" id="IPR001293">
    <property type="entry name" value="Znf_TRAF"/>
</dbReference>
<feature type="coiled-coil region" evidence="5">
    <location>
        <begin position="312"/>
        <end position="346"/>
    </location>
</feature>
<keyword evidence="10" id="KW-1185">Reference proteome</keyword>
<accession>R8BKX7</accession>
<dbReference type="KEGG" id="tmn:UCRPA7_4499"/>
<evidence type="ECO:0000256" key="6">
    <source>
        <dbReference type="SAM" id="MobiDB-lite"/>
    </source>
</evidence>
<evidence type="ECO:0000259" key="7">
    <source>
        <dbReference type="PROSITE" id="PS50089"/>
    </source>
</evidence>
<proteinExistence type="predicted"/>
<organism evidence="9 10">
    <name type="scientific">Phaeoacremonium minimum (strain UCR-PA7)</name>
    <name type="common">Esca disease fungus</name>
    <name type="synonym">Togninia minima</name>
    <dbReference type="NCBI Taxonomy" id="1286976"/>
    <lineage>
        <taxon>Eukaryota</taxon>
        <taxon>Fungi</taxon>
        <taxon>Dikarya</taxon>
        <taxon>Ascomycota</taxon>
        <taxon>Pezizomycotina</taxon>
        <taxon>Sordariomycetes</taxon>
        <taxon>Sordariomycetidae</taxon>
        <taxon>Togniniales</taxon>
        <taxon>Togniniaceae</taxon>
        <taxon>Phaeoacremonium</taxon>
    </lineage>
</organism>
<dbReference type="InterPro" id="IPR013083">
    <property type="entry name" value="Znf_RING/FYVE/PHD"/>
</dbReference>
<sequence>MPPPNTPEEGDGPQFYGPRRTRRAERQARSSFWTRRRIGDGDEWTSDPPSRSPTPPPFGRIARTSVSPAGSDITTVSIPEARQPAVAEVVQVDWQALEYVGTVDENLLCPICKTPFLNPHTTKACGHTFCKDCLGHALELRSACPICRTNFSQRHTVEVPCPRIVHAQLDKLEVKCPNRLCKWKGIRSLVEHHIRQQCEYTLVACPDRECSKKIIRLDADKDCMHYTGPCIYCKDIIEMAQLELHYETVCRGHTGKCEFCGNNVVRHKKEAHEQDCQNREAACAFAPAGCTFKGKGIELPAHEANCGFGVFMRLEQRHKDEMDKAKDRMEQQMEQVLQRKEQQIKAQLDHNITNMLRAVEDSVVQHITERIEQRFPHLNLAAPVGAGRSTLPSGLDGPKDASSSQSAAEGHCQRCDARDEYMFSMFADVESRINNLAKAMQDQDARHSVMLFNEVLPLKESLTEARSQHGVVSMHVRWLMDIQRQKRALDRQTLNGVAAAAAAVASTLPSGSNNRPSDGMTGQASAEAPQPQRRMSDRTNPPRL</sequence>
<feature type="domain" description="TRAF-type" evidence="8">
    <location>
        <begin position="245"/>
        <end position="299"/>
    </location>
</feature>
<reference evidence="10" key="1">
    <citation type="journal article" date="2013" name="Genome Announc.">
        <title>Draft genome sequence of the ascomycete Phaeoacremonium aleophilum strain UCR-PA7, a causal agent of the esca disease complex in grapevines.</title>
        <authorList>
            <person name="Blanco-Ulate B."/>
            <person name="Rolshausen P."/>
            <person name="Cantu D."/>
        </authorList>
    </citation>
    <scope>NUCLEOTIDE SEQUENCE [LARGE SCALE GENOMIC DNA]</scope>
    <source>
        <strain evidence="10">UCR-PA7</strain>
    </source>
</reference>
<dbReference type="EMBL" id="KB933118">
    <property type="protein sequence ID" value="EOO00004.1"/>
    <property type="molecule type" value="Genomic_DNA"/>
</dbReference>
<feature type="region of interest" description="Disordered" evidence="6">
    <location>
        <begin position="1"/>
        <end position="72"/>
    </location>
</feature>
<dbReference type="Gene3D" id="3.30.40.10">
    <property type="entry name" value="Zinc/RING finger domain, C3HC4 (zinc finger)"/>
    <property type="match status" value="2"/>
</dbReference>
<dbReference type="PROSITE" id="PS50089">
    <property type="entry name" value="ZF_RING_2"/>
    <property type="match status" value="1"/>
</dbReference>
<name>R8BKX7_PHAM7</name>
<protein>
    <submittedName>
        <fullName evidence="9">Putative ubiquitin fusion degradation protein</fullName>
    </submittedName>
</protein>
<dbReference type="AlphaFoldDB" id="R8BKX7"/>
<keyword evidence="3 4" id="KW-0862">Zinc</keyword>
<dbReference type="Proteomes" id="UP000014074">
    <property type="component" value="Unassembled WGS sequence"/>
</dbReference>
<dbReference type="SMART" id="SM00184">
    <property type="entry name" value="RING"/>
    <property type="match status" value="1"/>
</dbReference>
<evidence type="ECO:0000313" key="9">
    <source>
        <dbReference type="EMBL" id="EOO00004.1"/>
    </source>
</evidence>
<dbReference type="Pfam" id="PF13923">
    <property type="entry name" value="zf-C3HC4_2"/>
    <property type="match status" value="1"/>
</dbReference>
<evidence type="ECO:0000256" key="5">
    <source>
        <dbReference type="SAM" id="Coils"/>
    </source>
</evidence>
<dbReference type="OrthoDB" id="1630758at2759"/>